<evidence type="ECO:0000313" key="3">
    <source>
        <dbReference type="EMBL" id="GII57525.1"/>
    </source>
</evidence>
<dbReference type="Proteomes" id="UP000605992">
    <property type="component" value="Unassembled WGS sequence"/>
</dbReference>
<feature type="region of interest" description="Disordered" evidence="1">
    <location>
        <begin position="1"/>
        <end position="98"/>
    </location>
</feature>
<protein>
    <submittedName>
        <fullName evidence="3">Uncharacterized protein</fullName>
    </submittedName>
</protein>
<gene>
    <name evidence="3" type="ORF">Pth03_59140</name>
</gene>
<comment type="caution">
    <text evidence="3">The sequence shown here is derived from an EMBL/GenBank/DDBJ whole genome shotgun (WGS) entry which is preliminary data.</text>
</comment>
<evidence type="ECO:0000313" key="4">
    <source>
        <dbReference type="Proteomes" id="UP000605992"/>
    </source>
</evidence>
<keyword evidence="2" id="KW-0812">Transmembrane</keyword>
<dbReference type="EMBL" id="BOOR01000053">
    <property type="protein sequence ID" value="GII57525.1"/>
    <property type="molecule type" value="Genomic_DNA"/>
</dbReference>
<organism evidence="3 4">
    <name type="scientific">Planotetraspora thailandica</name>
    <dbReference type="NCBI Taxonomy" id="487172"/>
    <lineage>
        <taxon>Bacteria</taxon>
        <taxon>Bacillati</taxon>
        <taxon>Actinomycetota</taxon>
        <taxon>Actinomycetes</taxon>
        <taxon>Streptosporangiales</taxon>
        <taxon>Streptosporangiaceae</taxon>
        <taxon>Planotetraspora</taxon>
    </lineage>
</organism>
<keyword evidence="2" id="KW-0472">Membrane</keyword>
<evidence type="ECO:0000256" key="2">
    <source>
        <dbReference type="SAM" id="Phobius"/>
    </source>
</evidence>
<keyword evidence="4" id="KW-1185">Reference proteome</keyword>
<reference evidence="3" key="1">
    <citation type="submission" date="2021-01" db="EMBL/GenBank/DDBJ databases">
        <title>Whole genome shotgun sequence of Planotetraspora thailandica NBRC 104271.</title>
        <authorList>
            <person name="Komaki H."/>
            <person name="Tamura T."/>
        </authorList>
    </citation>
    <scope>NUCLEOTIDE SEQUENCE</scope>
    <source>
        <strain evidence="3">NBRC 104271</strain>
    </source>
</reference>
<name>A0A8J3VFG9_9ACTN</name>
<accession>A0A8J3VFG9</accession>
<feature type="compositionally biased region" description="Pro residues" evidence="1">
    <location>
        <begin position="19"/>
        <end position="38"/>
    </location>
</feature>
<dbReference type="RefSeq" id="WP_203947648.1">
    <property type="nucleotide sequence ID" value="NZ_BOOR01000053.1"/>
</dbReference>
<sequence>MNERETPAPDSRDWFAPPLDQPTEPPYMPPPPQPPSIPIPGTLRPTGDRRVWPEPAPDEDTSTVPFPAIPGTRNELPAHYRRPSAQVPPPAGPRKRMSRGRRRVLLAGGAVVSVALAVALPAWFGYGVYKYGRPSDHIHSVPAGQAGTWQHVSWRVSVERIPNPDPKAASDTTRQWMKIVATRTALDAEGAIRHYPPEIELTDASGRTWVTQVLNDATPLDTDKNKVGTPYKIELVGVVPPPVADTVDVLLRPSISRDVPGKKFDLKESVTNPERNDQVLKFLR</sequence>
<feature type="transmembrane region" description="Helical" evidence="2">
    <location>
        <begin position="104"/>
        <end position="126"/>
    </location>
</feature>
<feature type="compositionally biased region" description="Basic and acidic residues" evidence="1">
    <location>
        <begin position="1"/>
        <end position="13"/>
    </location>
</feature>
<keyword evidence="2" id="KW-1133">Transmembrane helix</keyword>
<evidence type="ECO:0000256" key="1">
    <source>
        <dbReference type="SAM" id="MobiDB-lite"/>
    </source>
</evidence>
<dbReference type="AlphaFoldDB" id="A0A8J3VFG9"/>
<proteinExistence type="predicted"/>